<dbReference type="PANTHER" id="PTHR11011">
    <property type="entry name" value="MALE STERILITY PROTEIN 2-RELATED"/>
    <property type="match status" value="1"/>
</dbReference>
<evidence type="ECO:0000256" key="3">
    <source>
        <dbReference type="ARBA" id="ARBA00023098"/>
    </source>
</evidence>
<keyword evidence="4" id="KW-1133">Transmembrane helix</keyword>
<dbReference type="EnsemblMetazoa" id="AALFPA23_005699.R7307">
    <property type="protein sequence ID" value="AALFPA23_005699.P7307"/>
    <property type="gene ID" value="AALFPA23_005699"/>
</dbReference>
<protein>
    <recommendedName>
        <fullName evidence="4">Fatty acyl-CoA reductase</fullName>
        <ecNumber evidence="4">1.2.1.84</ecNumber>
    </recommendedName>
</protein>
<accession>A0ABM1Y4Q2</accession>
<dbReference type="Pfam" id="PF03015">
    <property type="entry name" value="Sterile"/>
    <property type="match status" value="1"/>
</dbReference>
<dbReference type="InterPro" id="IPR026055">
    <property type="entry name" value="FAR"/>
</dbReference>
<feature type="domain" description="Fatty acyl-CoA reductase C-terminal" evidence="5">
    <location>
        <begin position="418"/>
        <end position="505"/>
    </location>
</feature>
<evidence type="ECO:0000256" key="4">
    <source>
        <dbReference type="RuleBase" id="RU363097"/>
    </source>
</evidence>
<evidence type="ECO:0000259" key="6">
    <source>
        <dbReference type="Pfam" id="PF07993"/>
    </source>
</evidence>
<dbReference type="GeneID" id="109432268"/>
<feature type="domain" description="Thioester reductase (TE)" evidence="6">
    <location>
        <begin position="68"/>
        <end position="340"/>
    </location>
</feature>
<keyword evidence="4" id="KW-0812">Transmembrane</keyword>
<dbReference type="CDD" id="cd09071">
    <property type="entry name" value="FAR_C"/>
    <property type="match status" value="1"/>
</dbReference>
<dbReference type="EC" id="1.2.1.84" evidence="4"/>
<dbReference type="PANTHER" id="PTHR11011:SF81">
    <property type="entry name" value="FATTY ACYL-COA REDUCTASE"/>
    <property type="match status" value="1"/>
</dbReference>
<proteinExistence type="inferred from homology"/>
<name>A0ABM1Y4Q2_AEDAL</name>
<keyword evidence="4" id="KW-0521">NADP</keyword>
<keyword evidence="3 4" id="KW-0443">Lipid metabolism</keyword>
<comment type="catalytic activity">
    <reaction evidence="4">
        <text>a long-chain fatty acyl-CoA + 2 NADPH + 2 H(+) = a long-chain primary fatty alcohol + 2 NADP(+) + CoA</text>
        <dbReference type="Rhea" id="RHEA:52716"/>
        <dbReference type="ChEBI" id="CHEBI:15378"/>
        <dbReference type="ChEBI" id="CHEBI:57287"/>
        <dbReference type="ChEBI" id="CHEBI:57783"/>
        <dbReference type="ChEBI" id="CHEBI:58349"/>
        <dbReference type="ChEBI" id="CHEBI:77396"/>
        <dbReference type="ChEBI" id="CHEBI:83139"/>
        <dbReference type="EC" id="1.2.1.84"/>
    </reaction>
</comment>
<reference evidence="7" key="2">
    <citation type="submission" date="2025-05" db="UniProtKB">
        <authorList>
            <consortium name="EnsemblMetazoa"/>
        </authorList>
    </citation>
    <scope>IDENTIFICATION</scope>
    <source>
        <strain evidence="7">Foshan</strain>
    </source>
</reference>
<dbReference type="SUPFAM" id="SSF51735">
    <property type="entry name" value="NAD(P)-binding Rossmann-fold domains"/>
    <property type="match status" value="1"/>
</dbReference>
<keyword evidence="8" id="KW-1185">Reference proteome</keyword>
<dbReference type="CDD" id="cd05236">
    <property type="entry name" value="FAR-N_SDR_e"/>
    <property type="match status" value="1"/>
</dbReference>
<dbReference type="Gene3D" id="3.40.50.720">
    <property type="entry name" value="NAD(P)-binding Rossmann-like Domain"/>
    <property type="match status" value="1"/>
</dbReference>
<dbReference type="InterPro" id="IPR033640">
    <property type="entry name" value="FAR_C"/>
</dbReference>
<keyword evidence="2 4" id="KW-0444">Lipid biosynthesis</keyword>
<evidence type="ECO:0000313" key="7">
    <source>
        <dbReference type="EnsemblMetazoa" id="AALFPA23_005699.P7307"/>
    </source>
</evidence>
<comment type="similarity">
    <text evidence="1 4">Belongs to the fatty acyl-CoA reductase family.</text>
</comment>
<sequence length="518" mass="58626">MRDFQLGSRTQLGRTRSLGCGRSWVILSNFEKKKVLPVKPVKMGDLIVGSSTNDLGAADFYKDSVVLITGGTGFIGKVLVEKLLRCFDVKKIYLLLREKRNVRAKDRLKEIFQEPIFNVIRNGHSNPASVFAKVNVIETNFQNEKIISAQDKELLLSEVTVVFNVMASVKFNESIESALDTNVVCSRKLFDIVGQMTGVRSIVHVSTFYSNCNRPRIEEQIFDDIPFGGYSNVLEILSHLKDTEKAQLTPSILGTMPNSYTFSKKCAEAMIQQRYAHLPICIFRPPVVTSAYQEPIPGWVDNFNGISGMCVPMIQGKFYCCMAEREIPSHTVPVDYCVAALLAVGAETASSRVAGTSSERKAVPVYNYATDANNIRWGDFGKWISKGCETRLGRFFGRYALVLTSSRFLRQMFVWWFILQAVAADLLLMVVGKKRQNLRLVNRVFALEDAARYFAMHGWTVQNDNMRRVLNRLSDKERSLLQFDIDRLDWGDYFRNFLPGIKAALARSYQRRQSRGAA</sequence>
<dbReference type="Proteomes" id="UP000069940">
    <property type="component" value="Unassembled WGS sequence"/>
</dbReference>
<dbReference type="RefSeq" id="XP_019564146.3">
    <property type="nucleotide sequence ID" value="XM_019708601.3"/>
</dbReference>
<evidence type="ECO:0000259" key="5">
    <source>
        <dbReference type="Pfam" id="PF03015"/>
    </source>
</evidence>
<evidence type="ECO:0000313" key="8">
    <source>
        <dbReference type="Proteomes" id="UP000069940"/>
    </source>
</evidence>
<keyword evidence="4" id="KW-0472">Membrane</keyword>
<reference evidence="8" key="1">
    <citation type="journal article" date="2015" name="Proc. Natl. Acad. Sci. U.S.A.">
        <title>Genome sequence of the Asian Tiger mosquito, Aedes albopictus, reveals insights into its biology, genetics, and evolution.</title>
        <authorList>
            <person name="Chen X.G."/>
            <person name="Jiang X."/>
            <person name="Gu J."/>
            <person name="Xu M."/>
            <person name="Wu Y."/>
            <person name="Deng Y."/>
            <person name="Zhang C."/>
            <person name="Bonizzoni M."/>
            <person name="Dermauw W."/>
            <person name="Vontas J."/>
            <person name="Armbruster P."/>
            <person name="Huang X."/>
            <person name="Yang Y."/>
            <person name="Zhang H."/>
            <person name="He W."/>
            <person name="Peng H."/>
            <person name="Liu Y."/>
            <person name="Wu K."/>
            <person name="Chen J."/>
            <person name="Lirakis M."/>
            <person name="Topalis P."/>
            <person name="Van Leeuwen T."/>
            <person name="Hall A.B."/>
            <person name="Jiang X."/>
            <person name="Thorpe C."/>
            <person name="Mueller R.L."/>
            <person name="Sun C."/>
            <person name="Waterhouse R.M."/>
            <person name="Yan G."/>
            <person name="Tu Z.J."/>
            <person name="Fang X."/>
            <person name="James A.A."/>
        </authorList>
    </citation>
    <scope>NUCLEOTIDE SEQUENCE [LARGE SCALE GENOMIC DNA]</scope>
    <source>
        <strain evidence="8">Foshan</strain>
    </source>
</reference>
<evidence type="ECO:0000256" key="2">
    <source>
        <dbReference type="ARBA" id="ARBA00022516"/>
    </source>
</evidence>
<comment type="function">
    <text evidence="4">Catalyzes the reduction of fatty acyl-CoA to fatty alcohols.</text>
</comment>
<dbReference type="Pfam" id="PF07993">
    <property type="entry name" value="NAD_binding_4"/>
    <property type="match status" value="1"/>
</dbReference>
<evidence type="ECO:0000256" key="1">
    <source>
        <dbReference type="ARBA" id="ARBA00005928"/>
    </source>
</evidence>
<dbReference type="InterPro" id="IPR013120">
    <property type="entry name" value="FAR_NAD-bd"/>
</dbReference>
<keyword evidence="4" id="KW-0560">Oxidoreductase</keyword>
<feature type="transmembrane region" description="Helical" evidence="4">
    <location>
        <begin position="413"/>
        <end position="431"/>
    </location>
</feature>
<organism evidence="7 8">
    <name type="scientific">Aedes albopictus</name>
    <name type="common">Asian tiger mosquito</name>
    <name type="synonym">Stegomyia albopicta</name>
    <dbReference type="NCBI Taxonomy" id="7160"/>
    <lineage>
        <taxon>Eukaryota</taxon>
        <taxon>Metazoa</taxon>
        <taxon>Ecdysozoa</taxon>
        <taxon>Arthropoda</taxon>
        <taxon>Hexapoda</taxon>
        <taxon>Insecta</taxon>
        <taxon>Pterygota</taxon>
        <taxon>Neoptera</taxon>
        <taxon>Endopterygota</taxon>
        <taxon>Diptera</taxon>
        <taxon>Nematocera</taxon>
        <taxon>Culicoidea</taxon>
        <taxon>Culicidae</taxon>
        <taxon>Culicinae</taxon>
        <taxon>Aedini</taxon>
        <taxon>Aedes</taxon>
        <taxon>Stegomyia</taxon>
    </lineage>
</organism>
<dbReference type="InterPro" id="IPR036291">
    <property type="entry name" value="NAD(P)-bd_dom_sf"/>
</dbReference>